<evidence type="ECO:0000259" key="1">
    <source>
        <dbReference type="Pfam" id="PF11823"/>
    </source>
</evidence>
<organism evidence="2 3">
    <name type="scientific">[Enterobacter] lignolyticus</name>
    <dbReference type="NCBI Taxonomy" id="1334193"/>
    <lineage>
        <taxon>Bacteria</taxon>
        <taxon>Pseudomonadati</taxon>
        <taxon>Pseudomonadota</taxon>
        <taxon>Gammaproteobacteria</taxon>
        <taxon>Enterobacterales</taxon>
        <taxon>Enterobacteriaceae</taxon>
        <taxon>Pluralibacter</taxon>
    </lineage>
</organism>
<dbReference type="AlphaFoldDB" id="A0A806X6W3"/>
<protein>
    <recommendedName>
        <fullName evidence="1">Putative Se/S carrier protein-like domain-containing protein</fullName>
    </recommendedName>
</protein>
<dbReference type="Proteomes" id="UP000069162">
    <property type="component" value="Chromosome"/>
</dbReference>
<name>A0A806X6W3_9ENTR</name>
<proteinExistence type="predicted"/>
<reference evidence="3" key="1">
    <citation type="submission" date="2015-10" db="EMBL/GenBank/DDBJ databases">
        <title>Complete Genome Sequencing of Klebsiella sp. strain G5.</title>
        <authorList>
            <person name="Chan K.-G."/>
            <person name="Chen J.-W."/>
        </authorList>
    </citation>
    <scope>NUCLEOTIDE SEQUENCE [LARGE SCALE GENOMIC DNA]</scope>
    <source>
        <strain evidence="3">G5</strain>
    </source>
</reference>
<dbReference type="Pfam" id="PF11823">
    <property type="entry name" value="Se_S_carrier"/>
    <property type="match status" value="1"/>
</dbReference>
<accession>A0A806X6W3</accession>
<evidence type="ECO:0000313" key="3">
    <source>
        <dbReference type="Proteomes" id="UP000069162"/>
    </source>
</evidence>
<evidence type="ECO:0000313" key="2">
    <source>
        <dbReference type="EMBL" id="ALR75283.1"/>
    </source>
</evidence>
<dbReference type="KEGG" id="kle:AO703_02870"/>
<sequence length="94" mass="10298">MEHLFLFHSTLGVVQMRKALQKANVPFRIADIPRRLRGGCGLALWLQGADADARRWVIPGLTQAIYRCDGDAFILLAEYPAAEQAPAAGAGHQQ</sequence>
<dbReference type="InterPro" id="IPR021778">
    <property type="entry name" value="Se/S_carrier-like"/>
</dbReference>
<gene>
    <name evidence="2" type="ORF">AO703_02870</name>
</gene>
<dbReference type="EMBL" id="CP012871">
    <property type="protein sequence ID" value="ALR75283.1"/>
    <property type="molecule type" value="Genomic_DNA"/>
</dbReference>
<dbReference type="RefSeq" id="WP_062740263.1">
    <property type="nucleotide sequence ID" value="NZ_CP012871.1"/>
</dbReference>
<feature type="domain" description="Putative Se/S carrier protein-like" evidence="1">
    <location>
        <begin position="3"/>
        <end position="53"/>
    </location>
</feature>